<organism evidence="1 2">
    <name type="scientific">Salinicola rhizosphaerae</name>
    <dbReference type="NCBI Taxonomy" id="1443141"/>
    <lineage>
        <taxon>Bacteria</taxon>
        <taxon>Pseudomonadati</taxon>
        <taxon>Pseudomonadota</taxon>
        <taxon>Gammaproteobacteria</taxon>
        <taxon>Oceanospirillales</taxon>
        <taxon>Halomonadaceae</taxon>
        <taxon>Salinicola</taxon>
    </lineage>
</organism>
<accession>A0ABQ3DR52</accession>
<gene>
    <name evidence="1" type="ORF">GCM10009038_08540</name>
</gene>
<reference evidence="2" key="1">
    <citation type="journal article" date="2019" name="Int. J. Syst. Evol. Microbiol.">
        <title>The Global Catalogue of Microorganisms (GCM) 10K type strain sequencing project: providing services to taxonomists for standard genome sequencing and annotation.</title>
        <authorList>
            <consortium name="The Broad Institute Genomics Platform"/>
            <consortium name="The Broad Institute Genome Sequencing Center for Infectious Disease"/>
            <person name="Wu L."/>
            <person name="Ma J."/>
        </authorList>
    </citation>
    <scope>NUCLEOTIDE SEQUENCE [LARGE SCALE GENOMIC DNA]</scope>
    <source>
        <strain evidence="2">KCTC 32998</strain>
    </source>
</reference>
<protein>
    <recommendedName>
        <fullName evidence="3">RepB family plasmid replication initiator protein</fullName>
    </recommendedName>
</protein>
<name>A0ABQ3DR52_9GAMM</name>
<dbReference type="Pfam" id="PF06504">
    <property type="entry name" value="RepC"/>
    <property type="match status" value="1"/>
</dbReference>
<dbReference type="RefSeq" id="WP_189443410.1">
    <property type="nucleotide sequence ID" value="NZ_BMZI01000002.1"/>
</dbReference>
<evidence type="ECO:0000313" key="1">
    <source>
        <dbReference type="EMBL" id="GHB12821.1"/>
    </source>
</evidence>
<dbReference type="EMBL" id="BMZI01000002">
    <property type="protein sequence ID" value="GHB12821.1"/>
    <property type="molecule type" value="Genomic_DNA"/>
</dbReference>
<keyword evidence="2" id="KW-1185">Reference proteome</keyword>
<dbReference type="Proteomes" id="UP000646745">
    <property type="component" value="Unassembled WGS sequence"/>
</dbReference>
<proteinExistence type="predicted"/>
<evidence type="ECO:0000313" key="2">
    <source>
        <dbReference type="Proteomes" id="UP000646745"/>
    </source>
</evidence>
<sequence>MKNSQISEITYAQNDTASLLAPIFTHVSNTKGERDKDIVHYNYNGADITFRMFEKLDAIEQSVLLAIVGLSAKQGLLLPPEPKPGSISEKLLSQLNKGASELSPFSNHPRAIKTSYYGILKASGMGRSKQSKERLIEALKRLSQVNYEIENVRYITSENMISMVVDKTEEMLYIGISSILSYAFENQYTYIDLIERKQLGSRAGIVHLLHARLSASVNVGSTHSFNAERMALLLNGFVSRKKVNGEWVEIYEDIDSLKLKNLKRFVVSAFRKIGELEGWSISEKGKGKSHVFKVSRLDISNS</sequence>
<evidence type="ECO:0008006" key="3">
    <source>
        <dbReference type="Google" id="ProtNLM"/>
    </source>
</evidence>
<comment type="caution">
    <text evidence="1">The sequence shown here is derived from an EMBL/GenBank/DDBJ whole genome shotgun (WGS) entry which is preliminary data.</text>
</comment>
<dbReference type="InterPro" id="IPR010522">
    <property type="entry name" value="RepC_bac"/>
</dbReference>